<dbReference type="GO" id="GO:0008270">
    <property type="term" value="F:zinc ion binding"/>
    <property type="evidence" value="ECO:0007669"/>
    <property type="project" value="InterPro"/>
</dbReference>
<reference evidence="2 3" key="1">
    <citation type="submission" date="2016-01" db="EMBL/GenBank/DDBJ databases">
        <authorList>
            <person name="Peeters C."/>
        </authorList>
    </citation>
    <scope>NUCLEOTIDE SEQUENCE [LARGE SCALE GENOMIC DNA]</scope>
    <source>
        <strain evidence="2">LMG 29315</strain>
    </source>
</reference>
<accession>A0A658R507</accession>
<proteinExistence type="predicted"/>
<keyword evidence="2" id="KW-0255">Endonuclease</keyword>
<dbReference type="Pfam" id="PF01844">
    <property type="entry name" value="HNH"/>
    <property type="match status" value="1"/>
</dbReference>
<dbReference type="InterPro" id="IPR003615">
    <property type="entry name" value="HNH_nuc"/>
</dbReference>
<dbReference type="GO" id="GO:0003676">
    <property type="term" value="F:nucleic acid binding"/>
    <property type="evidence" value="ECO:0007669"/>
    <property type="project" value="InterPro"/>
</dbReference>
<dbReference type="CDD" id="cd00085">
    <property type="entry name" value="HNHc"/>
    <property type="match status" value="1"/>
</dbReference>
<evidence type="ECO:0000259" key="1">
    <source>
        <dbReference type="Pfam" id="PF01844"/>
    </source>
</evidence>
<dbReference type="AlphaFoldDB" id="A0A658R507"/>
<dbReference type="Proteomes" id="UP000198263">
    <property type="component" value="Unassembled WGS sequence"/>
</dbReference>
<dbReference type="GO" id="GO:0004519">
    <property type="term" value="F:endonuclease activity"/>
    <property type="evidence" value="ECO:0007669"/>
    <property type="project" value="UniProtKB-KW"/>
</dbReference>
<gene>
    <name evidence="2" type="ORF">AWB72_05422</name>
</gene>
<dbReference type="EMBL" id="FCNV02000021">
    <property type="protein sequence ID" value="SAL51278.1"/>
    <property type="molecule type" value="Genomic_DNA"/>
</dbReference>
<evidence type="ECO:0000313" key="2">
    <source>
        <dbReference type="EMBL" id="SAL51278.1"/>
    </source>
</evidence>
<keyword evidence="2" id="KW-0378">Hydrolase</keyword>
<keyword evidence="3" id="KW-1185">Reference proteome</keyword>
<organism evidence="2 3">
    <name type="scientific">Caballeronia concitans</name>
    <dbReference type="NCBI Taxonomy" id="1777133"/>
    <lineage>
        <taxon>Bacteria</taxon>
        <taxon>Pseudomonadati</taxon>
        <taxon>Pseudomonadota</taxon>
        <taxon>Betaproteobacteria</taxon>
        <taxon>Burkholderiales</taxon>
        <taxon>Burkholderiaceae</taxon>
        <taxon>Caballeronia</taxon>
    </lineage>
</organism>
<dbReference type="InterPro" id="IPR002711">
    <property type="entry name" value="HNH"/>
</dbReference>
<protein>
    <submittedName>
        <fullName evidence="2">HNH endonuclease</fullName>
    </submittedName>
</protein>
<sequence>MPNREDFNDDEVKIAYSIARGVARGDLTRSAGNRLIIEKLGAKPYTAAQFTEAYPAMLDGILYKKTLSDLAVNIYVEAITAEHGLAKRVLALQAVLRNIEFWEKNESERLGRRAFRKSQRALYQMLLAATPLNVVYPDDVVGSKTYSEGAVTQVLVNRYERDPDARAAAIAHYGCRCCACGFDFEAKYGELGRGFIHVHHIVDLATIGAEYQVDPIKDLRPVCPNCHAMLHTDKPAMDISVLRDLIAATIRRPDAVR</sequence>
<dbReference type="RefSeq" id="WP_208863192.1">
    <property type="nucleotide sequence ID" value="NZ_FCNV02000021.1"/>
</dbReference>
<keyword evidence="2" id="KW-0540">Nuclease</keyword>
<name>A0A658R507_9BURK</name>
<evidence type="ECO:0000313" key="3">
    <source>
        <dbReference type="Proteomes" id="UP000198263"/>
    </source>
</evidence>
<feature type="domain" description="HNH" evidence="1">
    <location>
        <begin position="177"/>
        <end position="232"/>
    </location>
</feature>
<comment type="caution">
    <text evidence="2">The sequence shown here is derived from an EMBL/GenBank/DDBJ whole genome shotgun (WGS) entry which is preliminary data.</text>
</comment>